<evidence type="ECO:0000256" key="9">
    <source>
        <dbReference type="ARBA" id="ARBA00023212"/>
    </source>
</evidence>
<dbReference type="AlphaFoldDB" id="A0ABD3VHI6"/>
<dbReference type="PANTHER" id="PTHR15487:SF4">
    <property type="entry name" value="ADP-RIBOSYLATION FACTOR-LIKE PROTEIN 2-BINDING PROTEIN"/>
    <property type="match status" value="1"/>
</dbReference>
<protein>
    <recommendedName>
        <fullName evidence="5 12">ADP-ribosylation factor-like protein 2-binding protein</fullName>
        <shortName evidence="12">ARF-like 2-binding protein</shortName>
    </recommendedName>
</protein>
<organism evidence="14 16">
    <name type="scientific">Sinanodonta woodiana</name>
    <name type="common">Chinese pond mussel</name>
    <name type="synonym">Anodonta woodiana</name>
    <dbReference type="NCBI Taxonomy" id="1069815"/>
    <lineage>
        <taxon>Eukaryota</taxon>
        <taxon>Metazoa</taxon>
        <taxon>Spiralia</taxon>
        <taxon>Lophotrochozoa</taxon>
        <taxon>Mollusca</taxon>
        <taxon>Bivalvia</taxon>
        <taxon>Autobranchia</taxon>
        <taxon>Heteroconchia</taxon>
        <taxon>Palaeoheterodonta</taxon>
        <taxon>Unionida</taxon>
        <taxon>Unionoidea</taxon>
        <taxon>Unionidae</taxon>
        <taxon>Unioninae</taxon>
        <taxon>Sinanodonta</taxon>
    </lineage>
</organism>
<dbReference type="GO" id="GO:0005758">
    <property type="term" value="C:mitochondrial intermembrane space"/>
    <property type="evidence" value="ECO:0007669"/>
    <property type="project" value="UniProtKB-SubCell"/>
</dbReference>
<evidence type="ECO:0000256" key="3">
    <source>
        <dbReference type="ARBA" id="ARBA00004300"/>
    </source>
</evidence>
<comment type="function">
    <text evidence="12">Plays a role as an effector of the ADP-ribosylation factor-like protein 2, ARL2.</text>
</comment>
<gene>
    <name evidence="14" type="ORF">ACJMK2_010628</name>
    <name evidence="15" type="ORF">ACJMK2_010646</name>
</gene>
<dbReference type="PANTHER" id="PTHR15487">
    <property type="entry name" value="ADP-RIBOSYLATION FACTOR-LIKE PROTEIN 2-BINDING PROTEIN"/>
    <property type="match status" value="1"/>
</dbReference>
<dbReference type="GO" id="GO:0005813">
    <property type="term" value="C:centrosome"/>
    <property type="evidence" value="ECO:0007669"/>
    <property type="project" value="UniProtKB-SubCell"/>
</dbReference>
<dbReference type="EMBL" id="JBJQND010000012">
    <property type="protein sequence ID" value="KAL3860508.1"/>
    <property type="molecule type" value="Genomic_DNA"/>
</dbReference>
<accession>A0ABD3VHI6</accession>
<evidence type="ECO:0000259" key="13">
    <source>
        <dbReference type="Pfam" id="PF11527"/>
    </source>
</evidence>
<dbReference type="EMBL" id="JBJQND010000012">
    <property type="protein sequence ID" value="KAL3860528.1"/>
    <property type="molecule type" value="Genomic_DNA"/>
</dbReference>
<evidence type="ECO:0000256" key="11">
    <source>
        <dbReference type="ARBA" id="ARBA00023273"/>
    </source>
</evidence>
<evidence type="ECO:0000256" key="2">
    <source>
        <dbReference type="ARBA" id="ARBA00004123"/>
    </source>
</evidence>
<name>A0ABD3VHI6_SINWO</name>
<keyword evidence="9 12" id="KW-0206">Cytoskeleton</keyword>
<evidence type="ECO:0000313" key="16">
    <source>
        <dbReference type="Proteomes" id="UP001634394"/>
    </source>
</evidence>
<evidence type="ECO:0000313" key="15">
    <source>
        <dbReference type="EMBL" id="KAL3860528.1"/>
    </source>
</evidence>
<dbReference type="GO" id="GO:0005634">
    <property type="term" value="C:nucleus"/>
    <property type="evidence" value="ECO:0007669"/>
    <property type="project" value="UniProtKB-SubCell"/>
</dbReference>
<evidence type="ECO:0000256" key="6">
    <source>
        <dbReference type="ARBA" id="ARBA00022490"/>
    </source>
</evidence>
<evidence type="ECO:0000256" key="12">
    <source>
        <dbReference type="RuleBase" id="RU367099"/>
    </source>
</evidence>
<keyword evidence="11 12" id="KW-0966">Cell projection</keyword>
<dbReference type="InterPro" id="IPR038849">
    <property type="entry name" value="ARL2BP"/>
</dbReference>
<dbReference type="InterPro" id="IPR023379">
    <property type="entry name" value="BART_dom"/>
</dbReference>
<feature type="domain" description="BART" evidence="13">
    <location>
        <begin position="41"/>
        <end position="154"/>
    </location>
</feature>
<dbReference type="InterPro" id="IPR042541">
    <property type="entry name" value="BART_sf"/>
</dbReference>
<keyword evidence="7 12" id="KW-0969">Cilium</keyword>
<evidence type="ECO:0000256" key="1">
    <source>
        <dbReference type="ARBA" id="ARBA00004120"/>
    </source>
</evidence>
<comment type="similarity">
    <text evidence="4 12">Belongs to the ARL2BP family.</text>
</comment>
<keyword evidence="8 12" id="KW-0496">Mitochondrion</keyword>
<keyword evidence="10 12" id="KW-0539">Nucleus</keyword>
<evidence type="ECO:0000256" key="7">
    <source>
        <dbReference type="ARBA" id="ARBA00023069"/>
    </source>
</evidence>
<keyword evidence="6 12" id="KW-0963">Cytoplasm</keyword>
<evidence type="ECO:0000256" key="4">
    <source>
        <dbReference type="ARBA" id="ARBA00009880"/>
    </source>
</evidence>
<evidence type="ECO:0000256" key="8">
    <source>
        <dbReference type="ARBA" id="ARBA00023128"/>
    </source>
</evidence>
<reference evidence="14 16" key="1">
    <citation type="submission" date="2024-11" db="EMBL/GenBank/DDBJ databases">
        <title>Chromosome-level genome assembly of the freshwater bivalve Anodonta woodiana.</title>
        <authorList>
            <person name="Chen X."/>
        </authorList>
    </citation>
    <scope>NUCLEOTIDE SEQUENCE [LARGE SCALE GENOMIC DNA]</scope>
    <source>
        <strain evidence="14">MN2024</strain>
        <tissue evidence="14">Gills</tissue>
    </source>
</reference>
<sequence length="190" mass="21991">MASNLDTGNENDSDDETEPMDFAFHEEELAVSRSSLSDTKFDVTIGHIEDIIMEDEFQTAQSEFLEKYYHEFEDTEENKFIYTDLHREYVSLIEKYLNEELCKRMPDFDMGEFTKQLMARKNELEGEIFEMMLTFSDFLAFKQMFLDFRAEKEGRTIDLSSGITVTRFGGCDLSLDGSSLSLTGHSLGKH</sequence>
<dbReference type="Pfam" id="PF11527">
    <property type="entry name" value="ARL2_Bind_BART"/>
    <property type="match status" value="1"/>
</dbReference>
<dbReference type="Proteomes" id="UP001634394">
    <property type="component" value="Unassembled WGS sequence"/>
</dbReference>
<dbReference type="Gene3D" id="1.20.1520.10">
    <property type="entry name" value="ADP-ribosylation factor-like 2-binding protein, domain"/>
    <property type="match status" value="1"/>
</dbReference>
<dbReference type="GO" id="GO:0005929">
    <property type="term" value="C:cilium"/>
    <property type="evidence" value="ECO:0007669"/>
    <property type="project" value="UniProtKB-UniRule"/>
</dbReference>
<evidence type="ECO:0000256" key="5">
    <source>
        <dbReference type="ARBA" id="ARBA00014849"/>
    </source>
</evidence>
<comment type="subcellular location">
    <subcellularLocation>
        <location evidence="1 12">Cytoplasm</location>
        <location evidence="1 12">Cytoskeleton</location>
        <location evidence="1 12">Cilium basal body</location>
    </subcellularLocation>
    <subcellularLocation>
        <location evidence="3 12">Cytoplasm</location>
        <location evidence="3 12">Cytoskeleton</location>
        <location evidence="3 12">Microtubule organizing center</location>
        <location evidence="3 12">Centrosome</location>
    </subcellularLocation>
    <subcellularLocation>
        <location evidence="12">Cytoplasm</location>
    </subcellularLocation>
    <subcellularLocation>
        <location evidence="2 12">Nucleus</location>
    </subcellularLocation>
    <subcellularLocation>
        <location evidence="12">Mitochondrion intermembrane space</location>
    </subcellularLocation>
</comment>
<evidence type="ECO:0000313" key="14">
    <source>
        <dbReference type="EMBL" id="KAL3860508.1"/>
    </source>
</evidence>
<comment type="caution">
    <text evidence="14">The sequence shown here is derived from an EMBL/GenBank/DDBJ whole genome shotgun (WGS) entry which is preliminary data.</text>
</comment>
<proteinExistence type="inferred from homology"/>
<evidence type="ECO:0000256" key="10">
    <source>
        <dbReference type="ARBA" id="ARBA00023242"/>
    </source>
</evidence>
<keyword evidence="16" id="KW-1185">Reference proteome</keyword>